<dbReference type="EMBL" id="AP029170">
    <property type="protein sequence ID" value="BFD46223.1"/>
    <property type="molecule type" value="Genomic_DNA"/>
</dbReference>
<protein>
    <submittedName>
        <fullName evidence="1">Uncharacterized protein</fullName>
    </submittedName>
</protein>
<dbReference type="AlphaFoldDB" id="A0AAT9G8R1"/>
<reference evidence="1" key="1">
    <citation type="submission" date="2024-01" db="EMBL/GenBank/DDBJ databases">
        <title>Sequencing the genomes of a sandfly, Sergentomyia squamirostris, and its two endosymbionts.</title>
        <authorList>
            <person name="Itokawa K."/>
            <person name="Sanjoba C."/>
        </authorList>
    </citation>
    <scope>NUCLEOTIDE SEQUENCE</scope>
    <source>
        <strain evidence="1">RiSSQ</strain>
    </source>
</reference>
<accession>A0AAT9G8R1</accession>
<name>A0AAT9G8R1_9RICK</name>
<organism evidence="1">
    <name type="scientific">Candidatus Tisiphia endosymbiont of Sergentomyia squamirostris</name>
    <dbReference type="NCBI Taxonomy" id="3113639"/>
    <lineage>
        <taxon>Bacteria</taxon>
        <taxon>Pseudomonadati</taxon>
        <taxon>Pseudomonadota</taxon>
        <taxon>Alphaproteobacteria</taxon>
        <taxon>Rickettsiales</taxon>
        <taxon>Rickettsiaceae</taxon>
        <taxon>Rickettsieae</taxon>
        <taxon>Candidatus Tisiphia</taxon>
    </lineage>
</organism>
<evidence type="ECO:0000313" key="1">
    <source>
        <dbReference type="EMBL" id="BFD46223.1"/>
    </source>
</evidence>
<proteinExistence type="predicted"/>
<sequence>MITFKASSSNFQQLWYPAFNTWVKNLIVDEAAIHFGNMIKIFKDIYTVQLGKAEDIYCS</sequence>
<gene>
    <name evidence="1" type="ORF">DMENIID0002_08690</name>
</gene>